<accession>A0A835MU34</accession>
<evidence type="ECO:0000313" key="2">
    <source>
        <dbReference type="EMBL" id="KAF9677540.1"/>
    </source>
</evidence>
<reference evidence="2 3" key="1">
    <citation type="submission" date="2020-10" db="EMBL/GenBank/DDBJ databases">
        <title>Plant Genome Project.</title>
        <authorList>
            <person name="Zhang R.-G."/>
        </authorList>
    </citation>
    <scope>NUCLEOTIDE SEQUENCE [LARGE SCALE GENOMIC DNA]</scope>
    <source>
        <strain evidence="2">FAFU-HL-1</strain>
        <tissue evidence="2">Leaf</tissue>
    </source>
</reference>
<dbReference type="AlphaFoldDB" id="A0A835MU34"/>
<sequence>MAMEKERESEFRHTTVNELNFYVSLNGTRRFLYIQIDPNSSILALVLVDNALRHSDCELTLIDGGRMWGKQLFKKKTIVSWTIKKEDNSNNPTGKTTLPAFGRKATAGN</sequence>
<name>A0A835MU34_9ROSI</name>
<proteinExistence type="predicted"/>
<feature type="region of interest" description="Disordered" evidence="1">
    <location>
        <begin position="85"/>
        <end position="109"/>
    </location>
</feature>
<dbReference type="OrthoDB" id="10540548at2759"/>
<evidence type="ECO:0000256" key="1">
    <source>
        <dbReference type="SAM" id="MobiDB-lite"/>
    </source>
</evidence>
<dbReference type="Proteomes" id="UP000657918">
    <property type="component" value="Chromosome 8"/>
</dbReference>
<evidence type="ECO:0000313" key="3">
    <source>
        <dbReference type="Proteomes" id="UP000657918"/>
    </source>
</evidence>
<dbReference type="EMBL" id="JADGMS010000008">
    <property type="protein sequence ID" value="KAF9677540.1"/>
    <property type="molecule type" value="Genomic_DNA"/>
</dbReference>
<keyword evidence="3" id="KW-1185">Reference proteome</keyword>
<gene>
    <name evidence="2" type="ORF">SADUNF_Sadunf08G0118200</name>
</gene>
<organism evidence="2 3">
    <name type="scientific">Salix dunnii</name>
    <dbReference type="NCBI Taxonomy" id="1413687"/>
    <lineage>
        <taxon>Eukaryota</taxon>
        <taxon>Viridiplantae</taxon>
        <taxon>Streptophyta</taxon>
        <taxon>Embryophyta</taxon>
        <taxon>Tracheophyta</taxon>
        <taxon>Spermatophyta</taxon>
        <taxon>Magnoliopsida</taxon>
        <taxon>eudicotyledons</taxon>
        <taxon>Gunneridae</taxon>
        <taxon>Pentapetalae</taxon>
        <taxon>rosids</taxon>
        <taxon>fabids</taxon>
        <taxon>Malpighiales</taxon>
        <taxon>Salicaceae</taxon>
        <taxon>Saliceae</taxon>
        <taxon>Salix</taxon>
    </lineage>
</organism>
<protein>
    <submittedName>
        <fullName evidence="2">Uncharacterized protein</fullName>
    </submittedName>
</protein>
<comment type="caution">
    <text evidence="2">The sequence shown here is derived from an EMBL/GenBank/DDBJ whole genome shotgun (WGS) entry which is preliminary data.</text>
</comment>